<dbReference type="AlphaFoldDB" id="A0A0E9RXE9"/>
<sequence length="57" mass="6547">MCSDAFMPFNFYCRQQLQISILFSAQHGAWHFIPNCTQINTDKAIMKCSHAFLLCSS</sequence>
<accession>A0A0E9RXE9</accession>
<proteinExistence type="predicted"/>
<dbReference type="EMBL" id="GBXM01075015">
    <property type="protein sequence ID" value="JAH33562.1"/>
    <property type="molecule type" value="Transcribed_RNA"/>
</dbReference>
<name>A0A0E9RXE9_ANGAN</name>
<protein>
    <submittedName>
        <fullName evidence="1">Uncharacterized protein</fullName>
    </submittedName>
</protein>
<organism evidence="1">
    <name type="scientific">Anguilla anguilla</name>
    <name type="common">European freshwater eel</name>
    <name type="synonym">Muraena anguilla</name>
    <dbReference type="NCBI Taxonomy" id="7936"/>
    <lineage>
        <taxon>Eukaryota</taxon>
        <taxon>Metazoa</taxon>
        <taxon>Chordata</taxon>
        <taxon>Craniata</taxon>
        <taxon>Vertebrata</taxon>
        <taxon>Euteleostomi</taxon>
        <taxon>Actinopterygii</taxon>
        <taxon>Neopterygii</taxon>
        <taxon>Teleostei</taxon>
        <taxon>Anguilliformes</taxon>
        <taxon>Anguillidae</taxon>
        <taxon>Anguilla</taxon>
    </lineage>
</organism>
<reference evidence="1" key="2">
    <citation type="journal article" date="2015" name="Fish Shellfish Immunol.">
        <title>Early steps in the European eel (Anguilla anguilla)-Vibrio vulnificus interaction in the gills: Role of the RtxA13 toxin.</title>
        <authorList>
            <person name="Callol A."/>
            <person name="Pajuelo D."/>
            <person name="Ebbesson L."/>
            <person name="Teles M."/>
            <person name="MacKenzie S."/>
            <person name="Amaro C."/>
        </authorList>
    </citation>
    <scope>NUCLEOTIDE SEQUENCE</scope>
</reference>
<evidence type="ECO:0000313" key="1">
    <source>
        <dbReference type="EMBL" id="JAH33562.1"/>
    </source>
</evidence>
<reference evidence="1" key="1">
    <citation type="submission" date="2014-11" db="EMBL/GenBank/DDBJ databases">
        <authorList>
            <person name="Amaro Gonzalez C."/>
        </authorList>
    </citation>
    <scope>NUCLEOTIDE SEQUENCE</scope>
</reference>